<dbReference type="CDD" id="cd13964">
    <property type="entry name" value="PT_UbiA_1"/>
    <property type="match status" value="1"/>
</dbReference>
<evidence type="ECO:0000256" key="3">
    <source>
        <dbReference type="ARBA" id="ARBA00022989"/>
    </source>
</evidence>
<feature type="transmembrane region" description="Helical" evidence="5">
    <location>
        <begin position="161"/>
        <end position="180"/>
    </location>
</feature>
<comment type="subcellular location">
    <subcellularLocation>
        <location evidence="1">Membrane</location>
        <topology evidence="1">Multi-pass membrane protein</topology>
    </subcellularLocation>
</comment>
<dbReference type="EMBL" id="CP019699">
    <property type="protein sequence ID" value="AQS56043.1"/>
    <property type="molecule type" value="Genomic_DNA"/>
</dbReference>
<evidence type="ECO:0000256" key="2">
    <source>
        <dbReference type="ARBA" id="ARBA00022692"/>
    </source>
</evidence>
<evidence type="ECO:0000313" key="6">
    <source>
        <dbReference type="EMBL" id="AQS56043.1"/>
    </source>
</evidence>
<keyword evidence="2 5" id="KW-0812">Transmembrane</keyword>
<dbReference type="STRING" id="1471761.B0W44_09945"/>
<dbReference type="InterPro" id="IPR044878">
    <property type="entry name" value="UbiA_sf"/>
</dbReference>
<feature type="transmembrane region" description="Helical" evidence="5">
    <location>
        <begin position="192"/>
        <end position="210"/>
    </location>
</feature>
<dbReference type="NCBIfam" id="NF035940">
    <property type="entry name" value="prenyl_rel_EboC"/>
    <property type="match status" value="1"/>
</dbReference>
<keyword evidence="7" id="KW-1185">Reference proteome</keyword>
<evidence type="ECO:0000256" key="5">
    <source>
        <dbReference type="SAM" id="Phobius"/>
    </source>
</evidence>
<proteinExistence type="predicted"/>
<evidence type="ECO:0000313" key="7">
    <source>
        <dbReference type="Proteomes" id="UP000188603"/>
    </source>
</evidence>
<keyword evidence="6" id="KW-0830">Ubiquinone</keyword>
<feature type="transmembrane region" description="Helical" evidence="5">
    <location>
        <begin position="43"/>
        <end position="64"/>
    </location>
</feature>
<dbReference type="RefSeq" id="WP_077719902.1">
    <property type="nucleotide sequence ID" value="NZ_CP019699.1"/>
</dbReference>
<feature type="transmembrane region" description="Helical" evidence="5">
    <location>
        <begin position="12"/>
        <end position="31"/>
    </location>
</feature>
<dbReference type="GO" id="GO:0016765">
    <property type="term" value="F:transferase activity, transferring alkyl or aryl (other than methyl) groups"/>
    <property type="evidence" value="ECO:0007669"/>
    <property type="project" value="InterPro"/>
</dbReference>
<name>A0A1U9K7R1_9BACL</name>
<reference evidence="6 7" key="1">
    <citation type="journal article" date="2015" name="Int. J. Syst. Evol. Microbiol.">
        <title>Novibacillus thermophilus gen. nov., sp. nov., a Gram-staining-negative and moderately thermophilic member of the family Thermoactinomycetaceae.</title>
        <authorList>
            <person name="Yang G."/>
            <person name="Chen J."/>
            <person name="Zhou S."/>
        </authorList>
    </citation>
    <scope>NUCLEOTIDE SEQUENCE [LARGE SCALE GENOMIC DNA]</scope>
    <source>
        <strain evidence="6 7">SG-1</strain>
    </source>
</reference>
<dbReference type="Pfam" id="PF01040">
    <property type="entry name" value="UbiA"/>
    <property type="match status" value="1"/>
</dbReference>
<keyword evidence="3 5" id="KW-1133">Transmembrane helix</keyword>
<dbReference type="PANTHER" id="PTHR42723:SF1">
    <property type="entry name" value="CHLOROPHYLL SYNTHASE, CHLOROPLASTIC"/>
    <property type="match status" value="1"/>
</dbReference>
<gene>
    <name evidence="6" type="ORF">B0W44_09945</name>
</gene>
<feature type="transmembrane region" description="Helical" evidence="5">
    <location>
        <begin position="132"/>
        <end position="155"/>
    </location>
</feature>
<dbReference type="InterPro" id="IPR050475">
    <property type="entry name" value="Prenyltransferase_related"/>
</dbReference>
<dbReference type="InterPro" id="IPR000537">
    <property type="entry name" value="UbiA_prenyltransferase"/>
</dbReference>
<evidence type="ECO:0000256" key="4">
    <source>
        <dbReference type="ARBA" id="ARBA00023136"/>
    </source>
</evidence>
<feature type="transmembrane region" description="Helical" evidence="5">
    <location>
        <begin position="271"/>
        <end position="292"/>
    </location>
</feature>
<dbReference type="KEGG" id="ntr:B0W44_09945"/>
<dbReference type="Gene3D" id="1.10.357.140">
    <property type="entry name" value="UbiA prenyltransferase"/>
    <property type="match status" value="1"/>
</dbReference>
<dbReference type="GO" id="GO:0016020">
    <property type="term" value="C:membrane"/>
    <property type="evidence" value="ECO:0007669"/>
    <property type="project" value="UniProtKB-SubCell"/>
</dbReference>
<protein>
    <submittedName>
        <fullName evidence="6">Ubiquinone biosynthesis protein UbiA</fullName>
    </submittedName>
</protein>
<dbReference type="PANTHER" id="PTHR42723">
    <property type="entry name" value="CHLOROPHYLL SYNTHASE"/>
    <property type="match status" value="1"/>
</dbReference>
<feature type="transmembrane region" description="Helical" evidence="5">
    <location>
        <begin position="216"/>
        <end position="237"/>
    </location>
</feature>
<organism evidence="6 7">
    <name type="scientific">Novibacillus thermophilus</name>
    <dbReference type="NCBI Taxonomy" id="1471761"/>
    <lineage>
        <taxon>Bacteria</taxon>
        <taxon>Bacillati</taxon>
        <taxon>Bacillota</taxon>
        <taxon>Bacilli</taxon>
        <taxon>Bacillales</taxon>
        <taxon>Thermoactinomycetaceae</taxon>
        <taxon>Novibacillus</taxon>
    </lineage>
</organism>
<dbReference type="AlphaFoldDB" id="A0A1U9K7R1"/>
<sequence>MTRIRSYLELIRFPNLFSAMADIVAGAWVAVGLSSSSPFSLELAALLLSSAALYAMGIVMNDYFDFELDCKERPERPLPSGRISRSSALSLGAALGLTGVGLAALVNDVSLIIAVMIVGCALLYDRYTKHSIIAGPLTMGICRGLNLLLGVSLVAEQVAPYWWLSGFGFLYIFSVTAMSQGETGAGTHLSRVRLMAFTLCVCALGSASLFHLSSHAVSSLLAVVLFLAWTFSAVGPALRMPTAEWIRKAVERCVIGLPLLDAAVATPFGGWAAFGSTMVLLLLGIFFARVFAVT</sequence>
<accession>A0A1U9K7R1</accession>
<dbReference type="Proteomes" id="UP000188603">
    <property type="component" value="Chromosome"/>
</dbReference>
<evidence type="ECO:0000256" key="1">
    <source>
        <dbReference type="ARBA" id="ARBA00004141"/>
    </source>
</evidence>
<dbReference type="OrthoDB" id="2908954at2"/>
<keyword evidence="4 5" id="KW-0472">Membrane</keyword>